<evidence type="ECO:0000313" key="3">
    <source>
        <dbReference type="EMBL" id="KKK97375.1"/>
    </source>
</evidence>
<feature type="non-terminal residue" evidence="3">
    <location>
        <position position="91"/>
    </location>
</feature>
<dbReference type="AlphaFoldDB" id="A0A0F9AGI6"/>
<dbReference type="Pfam" id="PF16363">
    <property type="entry name" value="GDP_Man_Dehyd"/>
    <property type="match status" value="1"/>
</dbReference>
<name>A0A0F9AGI6_9ZZZZ</name>
<proteinExistence type="predicted"/>
<dbReference type="InterPro" id="IPR016040">
    <property type="entry name" value="NAD(P)-bd_dom"/>
</dbReference>
<comment type="caution">
    <text evidence="3">The sequence shown here is derived from an EMBL/GenBank/DDBJ whole genome shotgun (WGS) entry which is preliminary data.</text>
</comment>
<gene>
    <name evidence="3" type="ORF">LCGC14_2653360</name>
</gene>
<protein>
    <recommendedName>
        <fullName evidence="2">NAD(P)-binding domain-containing protein</fullName>
    </recommendedName>
</protein>
<evidence type="ECO:0000256" key="1">
    <source>
        <dbReference type="ARBA" id="ARBA00023027"/>
    </source>
</evidence>
<reference evidence="3" key="1">
    <citation type="journal article" date="2015" name="Nature">
        <title>Complex archaea that bridge the gap between prokaryotes and eukaryotes.</title>
        <authorList>
            <person name="Spang A."/>
            <person name="Saw J.H."/>
            <person name="Jorgensen S.L."/>
            <person name="Zaremba-Niedzwiedzka K."/>
            <person name="Martijn J."/>
            <person name="Lind A.E."/>
            <person name="van Eijk R."/>
            <person name="Schleper C."/>
            <person name="Guy L."/>
            <person name="Ettema T.J."/>
        </authorList>
    </citation>
    <scope>NUCLEOTIDE SEQUENCE</scope>
</reference>
<organism evidence="3">
    <name type="scientific">marine sediment metagenome</name>
    <dbReference type="NCBI Taxonomy" id="412755"/>
    <lineage>
        <taxon>unclassified sequences</taxon>
        <taxon>metagenomes</taxon>
        <taxon>ecological metagenomes</taxon>
    </lineage>
</organism>
<evidence type="ECO:0000259" key="2">
    <source>
        <dbReference type="Pfam" id="PF16363"/>
    </source>
</evidence>
<dbReference type="InterPro" id="IPR036291">
    <property type="entry name" value="NAD(P)-bd_dom_sf"/>
</dbReference>
<feature type="domain" description="NAD(P)-binding" evidence="2">
    <location>
        <begin position="4"/>
        <end position="90"/>
    </location>
</feature>
<dbReference type="Gene3D" id="3.40.50.720">
    <property type="entry name" value="NAD(P)-binding Rossmann-like Domain"/>
    <property type="match status" value="1"/>
</dbReference>
<dbReference type="PANTHER" id="PTHR43574">
    <property type="entry name" value="EPIMERASE-RELATED"/>
    <property type="match status" value="1"/>
</dbReference>
<dbReference type="EMBL" id="LAZR01046077">
    <property type="protein sequence ID" value="KKK97375.1"/>
    <property type="molecule type" value="Genomic_DNA"/>
</dbReference>
<keyword evidence="1" id="KW-0520">NAD</keyword>
<sequence>MNLLVTGTAGFIASKVTELLLKRGDKVVGIDNLNGAYDVRLKEWRLKQLEEFRNFTFHGIDITARNQLEPLFEKFNFEAVVNLAARVGVRA</sequence>
<accession>A0A0F9AGI6</accession>
<dbReference type="SUPFAM" id="SSF51735">
    <property type="entry name" value="NAD(P)-binding Rossmann-fold domains"/>
    <property type="match status" value="1"/>
</dbReference>